<evidence type="ECO:0000313" key="2">
    <source>
        <dbReference type="EMBL" id="MCX8998768.1"/>
    </source>
</evidence>
<protein>
    <submittedName>
        <fullName evidence="1">Uncharacterized protein</fullName>
    </submittedName>
</protein>
<dbReference type="EMBL" id="JANFPI010000005">
    <property type="protein sequence ID" value="MCX8998768.1"/>
    <property type="molecule type" value="Genomic_DNA"/>
</dbReference>
<accession>A0AAE3MWE2</accession>
<sequence>MTDRVRALIARLLPAPRLRAGATGGPRRPVKRIIVFGRHPNPTADYYFAARLAAPGMPEHRFIDIRDGDPAGIDADGTFVILCRYASAAALRWIEREERQLAGVGLFLDDDIPAVVTGRDADIGYRLFLVFRALLPLRRLNRHLDIVWASTPRLAQRLGAANARVLPPAPPEALWNIPHVAGNRDTGTVMIAYHATAVHVEEHAFLQPVIRDVLAARPDALFEVFAGGKAAGRWKGMERVTVRRPVSWAAYLAEASTRQIDIMLVPLTPSPVNDCRSPTKRIDVARAGAAGIFSVSPAYGEAGADGEILLRYDPDAWRAALLELIDDADKRAAAASATRERVAAMTRSAERGLDLSPPPFP</sequence>
<dbReference type="EMBL" id="JANFPI010000001">
    <property type="protein sequence ID" value="MCX8996193.1"/>
    <property type="molecule type" value="Genomic_DNA"/>
</dbReference>
<reference evidence="1" key="1">
    <citation type="submission" date="2022-07" db="EMBL/GenBank/DDBJ databases">
        <title>Ectorhizobium quercum gen.nov., sp. nov.</title>
        <authorList>
            <person name="Ma T."/>
            <person name="Li Y."/>
        </authorList>
    </citation>
    <scope>NUCLEOTIDE SEQUENCE</scope>
    <source>
        <strain evidence="1">BDR2-2</strain>
    </source>
</reference>
<evidence type="ECO:0000313" key="1">
    <source>
        <dbReference type="EMBL" id="MCX8996193.1"/>
    </source>
</evidence>
<dbReference type="RefSeq" id="WP_306409942.1">
    <property type="nucleotide sequence ID" value="NZ_JANFPI010000001.1"/>
</dbReference>
<proteinExistence type="predicted"/>
<organism evidence="1 3">
    <name type="scientific">Ectorhizobium quercum</name>
    <dbReference type="NCBI Taxonomy" id="2965071"/>
    <lineage>
        <taxon>Bacteria</taxon>
        <taxon>Pseudomonadati</taxon>
        <taxon>Pseudomonadota</taxon>
        <taxon>Alphaproteobacteria</taxon>
        <taxon>Hyphomicrobiales</taxon>
        <taxon>Rhizobiaceae</taxon>
        <taxon>Ectorhizobium</taxon>
    </lineage>
</organism>
<name>A0AAE3MWE2_9HYPH</name>
<evidence type="ECO:0000313" key="3">
    <source>
        <dbReference type="Proteomes" id="UP001208771"/>
    </source>
</evidence>
<dbReference type="SUPFAM" id="SSF53756">
    <property type="entry name" value="UDP-Glycosyltransferase/glycogen phosphorylase"/>
    <property type="match status" value="1"/>
</dbReference>
<dbReference type="Proteomes" id="UP001208771">
    <property type="component" value="Unassembled WGS sequence"/>
</dbReference>
<gene>
    <name evidence="1" type="ORF">NOF55_03655</name>
    <name evidence="2" type="ORF">NOF55_16770</name>
</gene>
<keyword evidence="3" id="KW-1185">Reference proteome</keyword>
<comment type="caution">
    <text evidence="1">The sequence shown here is derived from an EMBL/GenBank/DDBJ whole genome shotgun (WGS) entry which is preliminary data.</text>
</comment>
<dbReference type="AlphaFoldDB" id="A0AAE3MWE2"/>